<dbReference type="InterPro" id="IPR010982">
    <property type="entry name" value="Lambda_DNA-bd_dom_sf"/>
</dbReference>
<evidence type="ECO:0000259" key="1">
    <source>
        <dbReference type="PROSITE" id="PS50943"/>
    </source>
</evidence>
<evidence type="ECO:0000313" key="2">
    <source>
        <dbReference type="EMBL" id="BBC78766.1"/>
    </source>
</evidence>
<name>A0A2Z5ZEG0_9PROT</name>
<protein>
    <submittedName>
        <fullName evidence="2">Transcriptional regulator</fullName>
    </submittedName>
</protein>
<dbReference type="Gene3D" id="1.10.260.40">
    <property type="entry name" value="lambda repressor-like DNA-binding domains"/>
    <property type="match status" value="1"/>
</dbReference>
<dbReference type="AlphaFoldDB" id="A0A2Z5ZEG0"/>
<gene>
    <name evidence="2" type="ORF">AcetOrient_orf00607</name>
</gene>
<organism evidence="2 3">
    <name type="scientific">Acetobacter orientalis</name>
    <dbReference type="NCBI Taxonomy" id="146474"/>
    <lineage>
        <taxon>Bacteria</taxon>
        <taxon>Pseudomonadati</taxon>
        <taxon>Pseudomonadota</taxon>
        <taxon>Alphaproteobacteria</taxon>
        <taxon>Acetobacterales</taxon>
        <taxon>Acetobacteraceae</taxon>
        <taxon>Acetobacter</taxon>
    </lineage>
</organism>
<dbReference type="EMBL" id="AP018515">
    <property type="protein sequence ID" value="BBC78766.1"/>
    <property type="molecule type" value="Genomic_DNA"/>
</dbReference>
<dbReference type="Pfam" id="PF13560">
    <property type="entry name" value="HTH_31"/>
    <property type="match status" value="1"/>
</dbReference>
<evidence type="ECO:0000313" key="3">
    <source>
        <dbReference type="Proteomes" id="UP000270034"/>
    </source>
</evidence>
<dbReference type="KEGG" id="aot:AcetOri_orf00607"/>
<dbReference type="CDD" id="cd00093">
    <property type="entry name" value="HTH_XRE"/>
    <property type="match status" value="1"/>
</dbReference>
<feature type="domain" description="HTH cro/C1-type" evidence="1">
    <location>
        <begin position="69"/>
        <end position="123"/>
    </location>
</feature>
<dbReference type="SUPFAM" id="SSF47413">
    <property type="entry name" value="lambda repressor-like DNA-binding domains"/>
    <property type="match status" value="1"/>
</dbReference>
<dbReference type="PROSITE" id="PS50943">
    <property type="entry name" value="HTH_CROC1"/>
    <property type="match status" value="1"/>
</dbReference>
<dbReference type="GO" id="GO:0003677">
    <property type="term" value="F:DNA binding"/>
    <property type="evidence" value="ECO:0007669"/>
    <property type="project" value="InterPro"/>
</dbReference>
<dbReference type="SMART" id="SM00530">
    <property type="entry name" value="HTH_XRE"/>
    <property type="match status" value="1"/>
</dbReference>
<dbReference type="InterPro" id="IPR001387">
    <property type="entry name" value="Cro/C1-type_HTH"/>
</dbReference>
<sequence>MVPYHAPTPNAVCAGSSLRGLPPLGFTHPTPKPTVVADGRQIDLEEATGTFKPNGVNELRFNKHIGHRLRQKRTERGLSLPQLGKRVARSGQQIQKYETGHDAIKAAVLFQLADALNTPLLWFFEGLV</sequence>
<dbReference type="Proteomes" id="UP000270034">
    <property type="component" value="Chromosome"/>
</dbReference>
<reference evidence="2 3" key="1">
    <citation type="submission" date="2018-02" db="EMBL/GenBank/DDBJ databases">
        <title>Acetobacter orientalis genome.</title>
        <authorList>
            <person name="Nakashima N."/>
            <person name="Tamura T."/>
        </authorList>
    </citation>
    <scope>NUCLEOTIDE SEQUENCE [LARGE SCALE GENOMIC DNA]</scope>
    <source>
        <strain evidence="2 3">FAN1</strain>
    </source>
</reference>
<accession>A0A2Z5ZEG0</accession>
<proteinExistence type="predicted"/>